<keyword evidence="2" id="KW-0663">Pyridoxal phosphate</keyword>
<dbReference type="AlphaFoldDB" id="A0A323TFZ7"/>
<dbReference type="Gene3D" id="3.40.640.10">
    <property type="entry name" value="Type I PLP-dependent aspartate aminotransferase-like (Major domain)"/>
    <property type="match status" value="1"/>
</dbReference>
<feature type="domain" description="Aminotransferase class V" evidence="3">
    <location>
        <begin position="2"/>
        <end position="359"/>
    </location>
</feature>
<accession>A0A323TFZ7</accession>
<keyword evidence="5" id="KW-1185">Reference proteome</keyword>
<dbReference type="Proteomes" id="UP000248214">
    <property type="component" value="Unassembled WGS sequence"/>
</dbReference>
<evidence type="ECO:0000259" key="3">
    <source>
        <dbReference type="Pfam" id="PF00266"/>
    </source>
</evidence>
<dbReference type="PIRSF" id="PIRSF005572">
    <property type="entry name" value="NifS"/>
    <property type="match status" value="1"/>
</dbReference>
<dbReference type="PANTHER" id="PTHR11601">
    <property type="entry name" value="CYSTEINE DESULFURYLASE FAMILY MEMBER"/>
    <property type="match status" value="1"/>
</dbReference>
<dbReference type="Pfam" id="PF00266">
    <property type="entry name" value="Aminotran_5"/>
    <property type="match status" value="1"/>
</dbReference>
<sequence>MVYFDNSATTIPYPEVIDTFSTVARSYFANPSSLHPLGKEAEQLLNHARKKVASILAVEAKEIFFTSGGTEGNNLAIKGTARQLQKRGKHIITTSLEHSSTHDAMAELENDGFSITYLTPDMNGQVSAEQIENAITSETILVSMIHVSNELGSKQPVEETGAILRKYPKIVFHVDHVQGITKVPLSIKDASIDLCTISAHKFHGLKGNGVLYVRQGLKLSPLFSGGQQEKGFRPGTENLAGIVSLTKALRMAFDKADDKIASLKDLSTWIEREVSEIDGVVMNSPLNRAPHILNFSILHMKPEVIVQALAERDIYVSTKSACSSKNFEPSRVLSSLGFSETRASSAIRVSLSFDNTKDEAIYFVKTLKDIVSTMKKVVKV</sequence>
<dbReference type="InterPro" id="IPR015422">
    <property type="entry name" value="PyrdxlP-dep_Trfase_small"/>
</dbReference>
<dbReference type="RefSeq" id="WP_110609800.1">
    <property type="nucleotide sequence ID" value="NZ_PDOD01000002.1"/>
</dbReference>
<gene>
    <name evidence="4" type="ORF">CR194_11485</name>
</gene>
<dbReference type="Gene3D" id="3.90.1150.10">
    <property type="entry name" value="Aspartate Aminotransferase, domain 1"/>
    <property type="match status" value="1"/>
</dbReference>
<dbReference type="SUPFAM" id="SSF53383">
    <property type="entry name" value="PLP-dependent transferases"/>
    <property type="match status" value="1"/>
</dbReference>
<reference evidence="4 5" key="1">
    <citation type="submission" date="2017-10" db="EMBL/GenBank/DDBJ databases">
        <title>Bacillus sp. nov., a halophilic bacterium isolated from a Keqin Lake.</title>
        <authorList>
            <person name="Wang H."/>
        </authorList>
    </citation>
    <scope>NUCLEOTIDE SEQUENCE [LARGE SCALE GENOMIC DNA]</scope>
    <source>
        <strain evidence="4 5">KQ-12</strain>
    </source>
</reference>
<dbReference type="InterPro" id="IPR015424">
    <property type="entry name" value="PyrdxlP-dep_Trfase"/>
</dbReference>
<dbReference type="PANTHER" id="PTHR11601:SF50">
    <property type="entry name" value="CYSTEINE DESULFURASE ISCS 2-RELATED"/>
    <property type="match status" value="1"/>
</dbReference>
<dbReference type="EMBL" id="PDOD01000002">
    <property type="protein sequence ID" value="PYZ93768.1"/>
    <property type="molecule type" value="Genomic_DNA"/>
</dbReference>
<evidence type="ECO:0000256" key="2">
    <source>
        <dbReference type="ARBA" id="ARBA00022898"/>
    </source>
</evidence>
<dbReference type="OrthoDB" id="9808002at2"/>
<comment type="cofactor">
    <cofactor evidence="1">
        <name>pyridoxal 5'-phosphate</name>
        <dbReference type="ChEBI" id="CHEBI:597326"/>
    </cofactor>
</comment>
<name>A0A323TFZ7_9BACI</name>
<evidence type="ECO:0000313" key="5">
    <source>
        <dbReference type="Proteomes" id="UP000248214"/>
    </source>
</evidence>
<evidence type="ECO:0000313" key="4">
    <source>
        <dbReference type="EMBL" id="PYZ93768.1"/>
    </source>
</evidence>
<protein>
    <submittedName>
        <fullName evidence="4">Cysteine desulfurase NifS</fullName>
    </submittedName>
</protein>
<dbReference type="GO" id="GO:0003824">
    <property type="term" value="F:catalytic activity"/>
    <property type="evidence" value="ECO:0007669"/>
    <property type="project" value="UniProtKB-ARBA"/>
</dbReference>
<dbReference type="InterPro" id="IPR000192">
    <property type="entry name" value="Aminotrans_V_dom"/>
</dbReference>
<dbReference type="InterPro" id="IPR015421">
    <property type="entry name" value="PyrdxlP-dep_Trfase_major"/>
</dbReference>
<dbReference type="InterPro" id="IPR016454">
    <property type="entry name" value="Cysteine_dSase"/>
</dbReference>
<comment type="caution">
    <text evidence="4">The sequence shown here is derived from an EMBL/GenBank/DDBJ whole genome shotgun (WGS) entry which is preliminary data.</text>
</comment>
<proteinExistence type="predicted"/>
<evidence type="ECO:0000256" key="1">
    <source>
        <dbReference type="ARBA" id="ARBA00001933"/>
    </source>
</evidence>
<organism evidence="4 5">
    <name type="scientific">Salipaludibacillus keqinensis</name>
    <dbReference type="NCBI Taxonomy" id="2045207"/>
    <lineage>
        <taxon>Bacteria</taxon>
        <taxon>Bacillati</taxon>
        <taxon>Bacillota</taxon>
        <taxon>Bacilli</taxon>
        <taxon>Bacillales</taxon>
        <taxon>Bacillaceae</taxon>
    </lineage>
</organism>